<feature type="compositionally biased region" description="Polar residues" evidence="1">
    <location>
        <begin position="1"/>
        <end position="16"/>
    </location>
</feature>
<reference evidence="2 3" key="1">
    <citation type="journal article" date="2021" name="BMC Genomics">
        <title>Datura genome reveals duplications of psychoactive alkaloid biosynthetic genes and high mutation rate following tissue culture.</title>
        <authorList>
            <person name="Rajewski A."/>
            <person name="Carter-House D."/>
            <person name="Stajich J."/>
            <person name="Litt A."/>
        </authorList>
    </citation>
    <scope>NUCLEOTIDE SEQUENCE [LARGE SCALE GENOMIC DNA]</scope>
    <source>
        <strain evidence="2">AR-01</strain>
    </source>
</reference>
<accession>A0ABS8SFD8</accession>
<sequence>MTAQIRRSQFTWQSKGASSMSAPAIPSMVPVEPTVCSPERCRSRALARMSKNEEDVSPSLDGLSEKEMGVLNDWEKKFEAKAPPVSLYVSLNAPLDR</sequence>
<dbReference type="Proteomes" id="UP000823775">
    <property type="component" value="Unassembled WGS sequence"/>
</dbReference>
<protein>
    <submittedName>
        <fullName evidence="2">Uncharacterized protein</fullName>
    </submittedName>
</protein>
<dbReference type="InterPro" id="IPR036400">
    <property type="entry name" value="Cyt_B5-like_heme/steroid_sf"/>
</dbReference>
<name>A0ABS8SFD8_DATST</name>
<proteinExistence type="predicted"/>
<dbReference type="Gene3D" id="3.10.120.10">
    <property type="entry name" value="Cytochrome b5-like heme/steroid binding domain"/>
    <property type="match status" value="1"/>
</dbReference>
<gene>
    <name evidence="2" type="ORF">HAX54_035158</name>
</gene>
<comment type="caution">
    <text evidence="2">The sequence shown here is derived from an EMBL/GenBank/DDBJ whole genome shotgun (WGS) entry which is preliminary data.</text>
</comment>
<evidence type="ECO:0000313" key="2">
    <source>
        <dbReference type="EMBL" id="MCD7457472.1"/>
    </source>
</evidence>
<keyword evidence="3" id="KW-1185">Reference proteome</keyword>
<dbReference type="EMBL" id="JACEIK010000457">
    <property type="protein sequence ID" value="MCD7457472.1"/>
    <property type="molecule type" value="Genomic_DNA"/>
</dbReference>
<evidence type="ECO:0000256" key="1">
    <source>
        <dbReference type="SAM" id="MobiDB-lite"/>
    </source>
</evidence>
<feature type="compositionally biased region" description="Low complexity" evidence="1">
    <location>
        <begin position="17"/>
        <end position="28"/>
    </location>
</feature>
<evidence type="ECO:0000313" key="3">
    <source>
        <dbReference type="Proteomes" id="UP000823775"/>
    </source>
</evidence>
<feature type="region of interest" description="Disordered" evidence="1">
    <location>
        <begin position="1"/>
        <end position="34"/>
    </location>
</feature>
<organism evidence="2 3">
    <name type="scientific">Datura stramonium</name>
    <name type="common">Jimsonweed</name>
    <name type="synonym">Common thornapple</name>
    <dbReference type="NCBI Taxonomy" id="4076"/>
    <lineage>
        <taxon>Eukaryota</taxon>
        <taxon>Viridiplantae</taxon>
        <taxon>Streptophyta</taxon>
        <taxon>Embryophyta</taxon>
        <taxon>Tracheophyta</taxon>
        <taxon>Spermatophyta</taxon>
        <taxon>Magnoliopsida</taxon>
        <taxon>eudicotyledons</taxon>
        <taxon>Gunneridae</taxon>
        <taxon>Pentapetalae</taxon>
        <taxon>asterids</taxon>
        <taxon>lamiids</taxon>
        <taxon>Solanales</taxon>
        <taxon>Solanaceae</taxon>
        <taxon>Solanoideae</taxon>
        <taxon>Datureae</taxon>
        <taxon>Datura</taxon>
    </lineage>
</organism>